<dbReference type="Pfam" id="PF00001">
    <property type="entry name" value="7tm_1"/>
    <property type="match status" value="1"/>
</dbReference>
<evidence type="ECO:0000256" key="4">
    <source>
        <dbReference type="ARBA" id="ARBA00023040"/>
    </source>
</evidence>
<dbReference type="PRINTS" id="PR00237">
    <property type="entry name" value="GPCRRHODOPSN"/>
</dbReference>
<reference evidence="10 11" key="1">
    <citation type="journal article" date="2021" name="Elife">
        <title>Chloroplast acquisition without the gene transfer in kleptoplastic sea slugs, Plakobranchus ocellatus.</title>
        <authorList>
            <person name="Maeda T."/>
            <person name="Takahashi S."/>
            <person name="Yoshida T."/>
            <person name="Shimamura S."/>
            <person name="Takaki Y."/>
            <person name="Nagai Y."/>
            <person name="Toyoda A."/>
            <person name="Suzuki Y."/>
            <person name="Arimoto A."/>
            <person name="Ishii H."/>
            <person name="Satoh N."/>
            <person name="Nishiyama T."/>
            <person name="Hasebe M."/>
            <person name="Maruyama T."/>
            <person name="Minagawa J."/>
            <person name="Obokata J."/>
            <person name="Shigenobu S."/>
        </authorList>
    </citation>
    <scope>NUCLEOTIDE SEQUENCE [LARGE SCALE GENOMIC DNA]</scope>
</reference>
<keyword evidence="2 8" id="KW-0812">Transmembrane</keyword>
<keyword evidence="7" id="KW-0807">Transducer</keyword>
<evidence type="ECO:0000256" key="5">
    <source>
        <dbReference type="ARBA" id="ARBA00023136"/>
    </source>
</evidence>
<dbReference type="SUPFAM" id="SSF81321">
    <property type="entry name" value="Family A G protein-coupled receptor-like"/>
    <property type="match status" value="1"/>
</dbReference>
<protein>
    <submittedName>
        <fullName evidence="10">Chemosensory receptor c</fullName>
    </submittedName>
</protein>
<comment type="subcellular location">
    <subcellularLocation>
        <location evidence="1">Membrane</location>
        <topology evidence="1">Multi-pass membrane protein</topology>
    </subcellularLocation>
</comment>
<organism evidence="10 11">
    <name type="scientific">Plakobranchus ocellatus</name>
    <dbReference type="NCBI Taxonomy" id="259542"/>
    <lineage>
        <taxon>Eukaryota</taxon>
        <taxon>Metazoa</taxon>
        <taxon>Spiralia</taxon>
        <taxon>Lophotrochozoa</taxon>
        <taxon>Mollusca</taxon>
        <taxon>Gastropoda</taxon>
        <taxon>Heterobranchia</taxon>
        <taxon>Euthyneura</taxon>
        <taxon>Panpulmonata</taxon>
        <taxon>Sacoglossa</taxon>
        <taxon>Placobranchoidea</taxon>
        <taxon>Plakobranchidae</taxon>
        <taxon>Plakobranchus</taxon>
    </lineage>
</organism>
<dbReference type="InterPro" id="IPR000276">
    <property type="entry name" value="GPCR_Rhodpsn"/>
</dbReference>
<dbReference type="PANTHER" id="PTHR24243:SF208">
    <property type="entry name" value="PYROKININ-1 RECEPTOR"/>
    <property type="match status" value="1"/>
</dbReference>
<dbReference type="PROSITE" id="PS50262">
    <property type="entry name" value="G_PROTEIN_RECEP_F1_2"/>
    <property type="match status" value="1"/>
</dbReference>
<evidence type="ECO:0000256" key="8">
    <source>
        <dbReference type="SAM" id="Phobius"/>
    </source>
</evidence>
<feature type="domain" description="G-protein coupled receptors family 1 profile" evidence="9">
    <location>
        <begin position="47"/>
        <end position="327"/>
    </location>
</feature>
<evidence type="ECO:0000259" key="9">
    <source>
        <dbReference type="PROSITE" id="PS50262"/>
    </source>
</evidence>
<dbReference type="InterPro" id="IPR017452">
    <property type="entry name" value="GPCR_Rhodpsn_7TM"/>
</dbReference>
<dbReference type="GO" id="GO:0016020">
    <property type="term" value="C:membrane"/>
    <property type="evidence" value="ECO:0007669"/>
    <property type="project" value="UniProtKB-SubCell"/>
</dbReference>
<dbReference type="AlphaFoldDB" id="A0AAV4DPD6"/>
<feature type="transmembrane region" description="Helical" evidence="8">
    <location>
        <begin position="210"/>
        <end position="230"/>
    </location>
</feature>
<keyword evidence="6 10" id="KW-0675">Receptor</keyword>
<dbReference type="PANTHER" id="PTHR24243">
    <property type="entry name" value="G-PROTEIN COUPLED RECEPTOR"/>
    <property type="match status" value="1"/>
</dbReference>
<keyword evidence="5 8" id="KW-0472">Membrane</keyword>
<dbReference type="GO" id="GO:0004930">
    <property type="term" value="F:G protein-coupled receptor activity"/>
    <property type="evidence" value="ECO:0007669"/>
    <property type="project" value="UniProtKB-KW"/>
</dbReference>
<evidence type="ECO:0000256" key="1">
    <source>
        <dbReference type="ARBA" id="ARBA00004141"/>
    </source>
</evidence>
<gene>
    <name evidence="10" type="ORF">PoB_007237400</name>
</gene>
<evidence type="ECO:0000256" key="2">
    <source>
        <dbReference type="ARBA" id="ARBA00022692"/>
    </source>
</evidence>
<dbReference type="EMBL" id="BLXT01008083">
    <property type="protein sequence ID" value="GFO45869.1"/>
    <property type="molecule type" value="Genomic_DNA"/>
</dbReference>
<feature type="transmembrane region" description="Helical" evidence="8">
    <location>
        <begin position="69"/>
        <end position="93"/>
    </location>
</feature>
<feature type="transmembrane region" description="Helical" evidence="8">
    <location>
        <begin position="308"/>
        <end position="330"/>
    </location>
</feature>
<proteinExistence type="predicted"/>
<evidence type="ECO:0000256" key="3">
    <source>
        <dbReference type="ARBA" id="ARBA00022989"/>
    </source>
</evidence>
<evidence type="ECO:0000256" key="6">
    <source>
        <dbReference type="ARBA" id="ARBA00023170"/>
    </source>
</evidence>
<comment type="caution">
    <text evidence="10">The sequence shown here is derived from an EMBL/GenBank/DDBJ whole genome shotgun (WGS) entry which is preliminary data.</text>
</comment>
<feature type="transmembrane region" description="Helical" evidence="8">
    <location>
        <begin position="31"/>
        <end position="57"/>
    </location>
</feature>
<evidence type="ECO:0000256" key="7">
    <source>
        <dbReference type="ARBA" id="ARBA00023224"/>
    </source>
</evidence>
<feature type="transmembrane region" description="Helical" evidence="8">
    <location>
        <begin position="121"/>
        <end position="143"/>
    </location>
</feature>
<feature type="transmembrane region" description="Helical" evidence="8">
    <location>
        <begin position="268"/>
        <end position="288"/>
    </location>
</feature>
<name>A0AAV4DPD6_9GAST</name>
<dbReference type="Gene3D" id="1.20.1070.10">
    <property type="entry name" value="Rhodopsin 7-helix transmembrane proteins"/>
    <property type="match status" value="1"/>
</dbReference>
<evidence type="ECO:0000313" key="10">
    <source>
        <dbReference type="EMBL" id="GFO45869.1"/>
    </source>
</evidence>
<keyword evidence="11" id="KW-1185">Reference proteome</keyword>
<keyword evidence="4" id="KW-0297">G-protein coupled receptor</keyword>
<keyword evidence="3 8" id="KW-1133">Transmembrane helix</keyword>
<sequence>MEEIALTNLTTLPPAPPESLLTATQFGYGKFVLKFCLNPVLTVCVLGTNIVNIVVFCKMGLKDGVTQNFLILSLSDGVWGVLGLAYNVSYILWQSDIRGGHMSTMTIAMITSAGINLPMNVSMVTTVIIAVVRCCCVAMPLTVRIVLTASRQLKVIILCIALMTGAFLYVALSYQIVWAHNPHVNRSQYMLEVTDDLLARISFNDIYRGILFNSSFVIAVLCLAILIIALRRSSQFQKQASTANDSDKQDGSKSSAFSARDRQVIKTVVLVLVLFTICNLPSIVWSLVRQAIPEFRVFGRYERTVELVYMISETMGLINAGANFFVYYFFNTRFRTVFRSTFGKEDKKLRVLQGKDKD</sequence>
<feature type="transmembrane region" description="Helical" evidence="8">
    <location>
        <begin position="155"/>
        <end position="177"/>
    </location>
</feature>
<evidence type="ECO:0000313" key="11">
    <source>
        <dbReference type="Proteomes" id="UP000735302"/>
    </source>
</evidence>
<accession>A0AAV4DPD6</accession>
<dbReference type="Proteomes" id="UP000735302">
    <property type="component" value="Unassembled WGS sequence"/>
</dbReference>
<dbReference type="CDD" id="cd00637">
    <property type="entry name" value="7tm_classA_rhodopsin-like"/>
    <property type="match status" value="1"/>
</dbReference>